<accession>A0AAD5SY04</accession>
<dbReference type="InterPro" id="IPR050342">
    <property type="entry name" value="HMGB"/>
</dbReference>
<dbReference type="PANTHER" id="PTHR48112">
    <property type="entry name" value="HIGH MOBILITY GROUP PROTEIN DSP1"/>
    <property type="match status" value="1"/>
</dbReference>
<name>A0AAD5SY04_9FUNG</name>
<keyword evidence="2" id="KW-0539">Nucleus</keyword>
<keyword evidence="5" id="KW-1185">Reference proteome</keyword>
<feature type="DNA-binding region" description="HMG box" evidence="2">
    <location>
        <begin position="166"/>
        <end position="227"/>
    </location>
</feature>
<evidence type="ECO:0000313" key="5">
    <source>
        <dbReference type="Proteomes" id="UP001211907"/>
    </source>
</evidence>
<evidence type="ECO:0000256" key="2">
    <source>
        <dbReference type="PROSITE-ProRule" id="PRU00267"/>
    </source>
</evidence>
<dbReference type="InterPro" id="IPR036910">
    <property type="entry name" value="HMG_box_dom_sf"/>
</dbReference>
<dbReference type="Proteomes" id="UP001211907">
    <property type="component" value="Unassembled WGS sequence"/>
</dbReference>
<gene>
    <name evidence="4" type="primary">EXP1_2</name>
    <name evidence="4" type="ORF">HK100_002009</name>
</gene>
<evidence type="ECO:0000259" key="3">
    <source>
        <dbReference type="PROSITE" id="PS50118"/>
    </source>
</evidence>
<dbReference type="InterPro" id="IPR009071">
    <property type="entry name" value="HMG_box_dom"/>
</dbReference>
<evidence type="ECO:0000313" key="4">
    <source>
        <dbReference type="EMBL" id="KAJ3113385.1"/>
    </source>
</evidence>
<dbReference type="SUPFAM" id="SSF47095">
    <property type="entry name" value="HMG-box"/>
    <property type="match status" value="2"/>
</dbReference>
<protein>
    <submittedName>
        <fullName evidence="4">Exp1-like protein</fullName>
    </submittedName>
</protein>
<sequence length="313" mass="35327">MSPEKGGFIIQFFIDEFKLICDGCQRTYMTIQEKLSIAHRKLRAIKKISVSVVPPKRPPNVYALFYKVKLPKMINNPEFQSLGPIQKNAVAITSVAKLWVAVSKTKKNVFEVLAADAKVAQKEALDKYLKARTPNDLAVEKRVRSLKKIVHPNLYVCRVVADPRAPKKPTSKYALFVKNFEYTGSQSEKFKAAAVKWKTLSEESKKPYVLEGEKRKAAYFEAKIKYERATGIFQIRKSLEKDLNVTVKKPSTIKKVVVKKTSTKKLVAKKTVSKKPVAKKPIVKRPIKKTAPKAVTKTTAKNIVAKKPVKSEL</sequence>
<proteinExistence type="predicted"/>
<dbReference type="GO" id="GO:0005634">
    <property type="term" value="C:nucleus"/>
    <property type="evidence" value="ECO:0007669"/>
    <property type="project" value="UniProtKB-UniRule"/>
</dbReference>
<dbReference type="AlphaFoldDB" id="A0AAD5SY04"/>
<keyword evidence="1 2" id="KW-0238">DNA-binding</keyword>
<feature type="DNA-binding region" description="HMG box" evidence="2">
    <location>
        <begin position="55"/>
        <end position="129"/>
    </location>
</feature>
<dbReference type="SMART" id="SM00398">
    <property type="entry name" value="HMG"/>
    <property type="match status" value="2"/>
</dbReference>
<comment type="caution">
    <text evidence="4">The sequence shown here is derived from an EMBL/GenBank/DDBJ whole genome shotgun (WGS) entry which is preliminary data.</text>
</comment>
<evidence type="ECO:0000256" key="1">
    <source>
        <dbReference type="ARBA" id="ARBA00023125"/>
    </source>
</evidence>
<feature type="domain" description="HMG box" evidence="3">
    <location>
        <begin position="166"/>
        <end position="227"/>
    </location>
</feature>
<dbReference type="GO" id="GO:0003677">
    <property type="term" value="F:DNA binding"/>
    <property type="evidence" value="ECO:0007669"/>
    <property type="project" value="UniProtKB-UniRule"/>
</dbReference>
<reference evidence="4" key="1">
    <citation type="submission" date="2020-05" db="EMBL/GenBank/DDBJ databases">
        <title>Phylogenomic resolution of chytrid fungi.</title>
        <authorList>
            <person name="Stajich J.E."/>
            <person name="Amses K."/>
            <person name="Simmons R."/>
            <person name="Seto K."/>
            <person name="Myers J."/>
            <person name="Bonds A."/>
            <person name="Quandt C.A."/>
            <person name="Barry K."/>
            <person name="Liu P."/>
            <person name="Grigoriev I."/>
            <person name="Longcore J.E."/>
            <person name="James T.Y."/>
        </authorList>
    </citation>
    <scope>NUCLEOTIDE SEQUENCE</scope>
    <source>
        <strain evidence="4">JEL0513</strain>
    </source>
</reference>
<dbReference type="EMBL" id="JADGJH010001453">
    <property type="protein sequence ID" value="KAJ3113385.1"/>
    <property type="molecule type" value="Genomic_DNA"/>
</dbReference>
<dbReference type="PROSITE" id="PS50118">
    <property type="entry name" value="HMG_BOX_2"/>
    <property type="match status" value="2"/>
</dbReference>
<organism evidence="4 5">
    <name type="scientific">Physocladia obscura</name>
    <dbReference type="NCBI Taxonomy" id="109957"/>
    <lineage>
        <taxon>Eukaryota</taxon>
        <taxon>Fungi</taxon>
        <taxon>Fungi incertae sedis</taxon>
        <taxon>Chytridiomycota</taxon>
        <taxon>Chytridiomycota incertae sedis</taxon>
        <taxon>Chytridiomycetes</taxon>
        <taxon>Chytridiales</taxon>
        <taxon>Chytriomycetaceae</taxon>
        <taxon>Physocladia</taxon>
    </lineage>
</organism>
<feature type="domain" description="HMG box" evidence="3">
    <location>
        <begin position="55"/>
        <end position="129"/>
    </location>
</feature>
<dbReference type="Gene3D" id="1.10.30.10">
    <property type="entry name" value="High mobility group box domain"/>
    <property type="match status" value="2"/>
</dbReference>